<dbReference type="EMBL" id="JBHSPA010000005">
    <property type="protein sequence ID" value="MFC5822668.1"/>
    <property type="molecule type" value="Genomic_DNA"/>
</dbReference>
<evidence type="ECO:0000256" key="1">
    <source>
        <dbReference type="ARBA" id="ARBA00022527"/>
    </source>
</evidence>
<sequence length="150" mass="16244">MQLQETRPPITARLISAVTFHRNARAPYLGRHALAEWIGTDDPLLPDVLQVASELLTNAYVHPADGLGRESLLLRLSRGETFFLLEVIDPGTQPPCALPQPEPQSPSMRETGRGLGIVAECTATWGTYTTESGRRNVWAVLGDAPADGAC</sequence>
<comment type="caution">
    <text evidence="3">The sequence shown here is derived from an EMBL/GenBank/DDBJ whole genome shotgun (WGS) entry which is preliminary data.</text>
</comment>
<dbReference type="InterPro" id="IPR036890">
    <property type="entry name" value="HATPase_C_sf"/>
</dbReference>
<dbReference type="CDD" id="cd16936">
    <property type="entry name" value="HATPase_RsbW-like"/>
    <property type="match status" value="1"/>
</dbReference>
<dbReference type="RefSeq" id="WP_379512219.1">
    <property type="nucleotide sequence ID" value="NZ_JBHSPA010000005.1"/>
</dbReference>
<dbReference type="PANTHER" id="PTHR35526:SF3">
    <property type="entry name" value="ANTI-SIGMA-F FACTOR RSBW"/>
    <property type="match status" value="1"/>
</dbReference>
<evidence type="ECO:0000313" key="3">
    <source>
        <dbReference type="EMBL" id="MFC5822668.1"/>
    </source>
</evidence>
<dbReference type="PANTHER" id="PTHR35526">
    <property type="entry name" value="ANTI-SIGMA-F FACTOR RSBW-RELATED"/>
    <property type="match status" value="1"/>
</dbReference>
<evidence type="ECO:0000259" key="2">
    <source>
        <dbReference type="Pfam" id="PF13581"/>
    </source>
</evidence>
<keyword evidence="3" id="KW-0547">Nucleotide-binding</keyword>
<organism evidence="3 4">
    <name type="scientific">Nonomuraea insulae</name>
    <dbReference type="NCBI Taxonomy" id="1616787"/>
    <lineage>
        <taxon>Bacteria</taxon>
        <taxon>Bacillati</taxon>
        <taxon>Actinomycetota</taxon>
        <taxon>Actinomycetes</taxon>
        <taxon>Streptosporangiales</taxon>
        <taxon>Streptosporangiaceae</taxon>
        <taxon>Nonomuraea</taxon>
    </lineage>
</organism>
<keyword evidence="3" id="KW-0067">ATP-binding</keyword>
<dbReference type="Pfam" id="PF13581">
    <property type="entry name" value="HATPase_c_2"/>
    <property type="match status" value="1"/>
</dbReference>
<evidence type="ECO:0000313" key="4">
    <source>
        <dbReference type="Proteomes" id="UP001596058"/>
    </source>
</evidence>
<keyword evidence="1" id="KW-0418">Kinase</keyword>
<keyword evidence="1" id="KW-0723">Serine/threonine-protein kinase</keyword>
<dbReference type="InterPro" id="IPR003594">
    <property type="entry name" value="HATPase_dom"/>
</dbReference>
<dbReference type="Gene3D" id="3.30.565.10">
    <property type="entry name" value="Histidine kinase-like ATPase, C-terminal domain"/>
    <property type="match status" value="1"/>
</dbReference>
<accession>A0ABW1CCV6</accession>
<reference evidence="4" key="1">
    <citation type="journal article" date="2019" name="Int. J. Syst. Evol. Microbiol.">
        <title>The Global Catalogue of Microorganisms (GCM) 10K type strain sequencing project: providing services to taxonomists for standard genome sequencing and annotation.</title>
        <authorList>
            <consortium name="The Broad Institute Genomics Platform"/>
            <consortium name="The Broad Institute Genome Sequencing Center for Infectious Disease"/>
            <person name="Wu L."/>
            <person name="Ma J."/>
        </authorList>
    </citation>
    <scope>NUCLEOTIDE SEQUENCE [LARGE SCALE GENOMIC DNA]</scope>
    <source>
        <strain evidence="4">CCUG 53903</strain>
    </source>
</reference>
<keyword evidence="1" id="KW-0808">Transferase</keyword>
<proteinExistence type="predicted"/>
<dbReference type="InterPro" id="IPR050267">
    <property type="entry name" value="Anti-sigma-factor_SerPK"/>
</dbReference>
<keyword evidence="4" id="KW-1185">Reference proteome</keyword>
<feature type="domain" description="Histidine kinase/HSP90-like ATPase" evidence="2">
    <location>
        <begin position="31"/>
        <end position="137"/>
    </location>
</feature>
<protein>
    <submittedName>
        <fullName evidence="3">ATP-binding protein</fullName>
    </submittedName>
</protein>
<dbReference type="GO" id="GO:0005524">
    <property type="term" value="F:ATP binding"/>
    <property type="evidence" value="ECO:0007669"/>
    <property type="project" value="UniProtKB-KW"/>
</dbReference>
<gene>
    <name evidence="3" type="ORF">ACFPZ3_02255</name>
</gene>
<dbReference type="Proteomes" id="UP001596058">
    <property type="component" value="Unassembled WGS sequence"/>
</dbReference>
<dbReference type="SUPFAM" id="SSF55874">
    <property type="entry name" value="ATPase domain of HSP90 chaperone/DNA topoisomerase II/histidine kinase"/>
    <property type="match status" value="1"/>
</dbReference>
<name>A0ABW1CCV6_9ACTN</name>